<dbReference type="EMBL" id="OX451741">
    <property type="protein sequence ID" value="CAI8618712.1"/>
    <property type="molecule type" value="Genomic_DNA"/>
</dbReference>
<evidence type="ECO:0000313" key="3">
    <source>
        <dbReference type="Proteomes" id="UP001157006"/>
    </source>
</evidence>
<reference evidence="2 3" key="1">
    <citation type="submission" date="2023-01" db="EMBL/GenBank/DDBJ databases">
        <authorList>
            <person name="Kreplak J."/>
        </authorList>
    </citation>
    <scope>NUCLEOTIDE SEQUENCE [LARGE SCALE GENOMIC DNA]</scope>
</reference>
<evidence type="ECO:0000313" key="2">
    <source>
        <dbReference type="EMBL" id="CAI8618712.1"/>
    </source>
</evidence>
<protein>
    <submittedName>
        <fullName evidence="2">Uncharacterized protein</fullName>
    </submittedName>
</protein>
<organism evidence="2 3">
    <name type="scientific">Vicia faba</name>
    <name type="common">Broad bean</name>
    <name type="synonym">Faba vulgaris</name>
    <dbReference type="NCBI Taxonomy" id="3906"/>
    <lineage>
        <taxon>Eukaryota</taxon>
        <taxon>Viridiplantae</taxon>
        <taxon>Streptophyta</taxon>
        <taxon>Embryophyta</taxon>
        <taxon>Tracheophyta</taxon>
        <taxon>Spermatophyta</taxon>
        <taxon>Magnoliopsida</taxon>
        <taxon>eudicotyledons</taxon>
        <taxon>Gunneridae</taxon>
        <taxon>Pentapetalae</taxon>
        <taxon>rosids</taxon>
        <taxon>fabids</taxon>
        <taxon>Fabales</taxon>
        <taxon>Fabaceae</taxon>
        <taxon>Papilionoideae</taxon>
        <taxon>50 kb inversion clade</taxon>
        <taxon>NPAAA clade</taxon>
        <taxon>Hologalegina</taxon>
        <taxon>IRL clade</taxon>
        <taxon>Fabeae</taxon>
        <taxon>Vicia</taxon>
    </lineage>
</organism>
<dbReference type="Proteomes" id="UP001157006">
    <property type="component" value="Chromosome 6"/>
</dbReference>
<name>A0AAV1B8T7_VICFA</name>
<keyword evidence="3" id="KW-1185">Reference proteome</keyword>
<feature type="region of interest" description="Disordered" evidence="1">
    <location>
        <begin position="1"/>
        <end position="52"/>
    </location>
</feature>
<proteinExistence type="predicted"/>
<evidence type="ECO:0000256" key="1">
    <source>
        <dbReference type="SAM" id="MobiDB-lite"/>
    </source>
</evidence>
<dbReference type="AlphaFoldDB" id="A0AAV1B8T7"/>
<sequence>MKGLKDKEKEEEEEEEEEDLKDPPENEGTTNTSRDDEPTPPPRASTEVNGAPLLRPTAILRLLLESCSTSFHKSCLILEKKGGLASIFASRINHQSTTPAPWHLSQLTFTWSPKQTTTTTSPWYLNR</sequence>
<feature type="compositionally biased region" description="Acidic residues" evidence="1">
    <location>
        <begin position="9"/>
        <end position="20"/>
    </location>
</feature>
<gene>
    <name evidence="2" type="ORF">VFH_VI136000</name>
</gene>
<accession>A0AAV1B8T7</accession>